<keyword evidence="2" id="KW-1185">Reference proteome</keyword>
<sequence length="46" mass="4908">AKITNIMNNIIWCAKAALALIIEIYTSEVGCLLCSSVDLGVLGQKI</sequence>
<comment type="caution">
    <text evidence="1">The sequence shown here is derived from an EMBL/GenBank/DDBJ whole genome shotgun (WGS) entry which is preliminary data.</text>
</comment>
<evidence type="ECO:0000313" key="1">
    <source>
        <dbReference type="EMBL" id="CAG8843036.1"/>
    </source>
</evidence>
<accession>A0ACA9SN41</accession>
<gene>
    <name evidence="1" type="ORF">RPERSI_LOCUS32585</name>
</gene>
<reference evidence="1" key="1">
    <citation type="submission" date="2021-06" db="EMBL/GenBank/DDBJ databases">
        <authorList>
            <person name="Kallberg Y."/>
            <person name="Tangrot J."/>
            <person name="Rosling A."/>
        </authorList>
    </citation>
    <scope>NUCLEOTIDE SEQUENCE</scope>
    <source>
        <strain evidence="1">MA461A</strain>
    </source>
</reference>
<proteinExistence type="predicted"/>
<dbReference type="EMBL" id="CAJVQC010136662">
    <property type="protein sequence ID" value="CAG8843036.1"/>
    <property type="molecule type" value="Genomic_DNA"/>
</dbReference>
<protein>
    <submittedName>
        <fullName evidence="1">35715_t:CDS:1</fullName>
    </submittedName>
</protein>
<dbReference type="Proteomes" id="UP000789920">
    <property type="component" value="Unassembled WGS sequence"/>
</dbReference>
<evidence type="ECO:0000313" key="2">
    <source>
        <dbReference type="Proteomes" id="UP000789920"/>
    </source>
</evidence>
<feature type="non-terminal residue" evidence="1">
    <location>
        <position position="1"/>
    </location>
</feature>
<organism evidence="1 2">
    <name type="scientific">Racocetra persica</name>
    <dbReference type="NCBI Taxonomy" id="160502"/>
    <lineage>
        <taxon>Eukaryota</taxon>
        <taxon>Fungi</taxon>
        <taxon>Fungi incertae sedis</taxon>
        <taxon>Mucoromycota</taxon>
        <taxon>Glomeromycotina</taxon>
        <taxon>Glomeromycetes</taxon>
        <taxon>Diversisporales</taxon>
        <taxon>Gigasporaceae</taxon>
        <taxon>Racocetra</taxon>
    </lineage>
</organism>
<feature type="non-terminal residue" evidence="1">
    <location>
        <position position="46"/>
    </location>
</feature>
<name>A0ACA9SN41_9GLOM</name>